<dbReference type="Gene3D" id="1.10.357.10">
    <property type="entry name" value="Tetracycline Repressor, domain 2"/>
    <property type="match status" value="1"/>
</dbReference>
<dbReference type="InterPro" id="IPR048674">
    <property type="entry name" value="COQ9_HTH"/>
</dbReference>
<comment type="caution">
    <text evidence="11">The sequence shown here is derived from an EMBL/GenBank/DDBJ whole genome shotgun (WGS) entry which is preliminary data.</text>
</comment>
<dbReference type="InterPro" id="IPR012762">
    <property type="entry name" value="Ubiq_biosynth_COQ9"/>
</dbReference>
<comment type="pathway">
    <text evidence="2 8">Cofactor biosynthesis; ubiquinone biosynthesis.</text>
</comment>
<keyword evidence="6 8" id="KW-0446">Lipid-binding</keyword>
<evidence type="ECO:0000256" key="1">
    <source>
        <dbReference type="ARBA" id="ARBA00004173"/>
    </source>
</evidence>
<dbReference type="Pfam" id="PF08511">
    <property type="entry name" value="COQ9"/>
    <property type="match status" value="1"/>
</dbReference>
<dbReference type="Proteomes" id="UP001566132">
    <property type="component" value="Unassembled WGS sequence"/>
</dbReference>
<keyword evidence="7 8" id="KW-0496">Mitochondrion</keyword>
<organism evidence="11 12">
    <name type="scientific">Hypothenemus hampei</name>
    <name type="common">Coffee berry borer</name>
    <dbReference type="NCBI Taxonomy" id="57062"/>
    <lineage>
        <taxon>Eukaryota</taxon>
        <taxon>Metazoa</taxon>
        <taxon>Ecdysozoa</taxon>
        <taxon>Arthropoda</taxon>
        <taxon>Hexapoda</taxon>
        <taxon>Insecta</taxon>
        <taxon>Pterygota</taxon>
        <taxon>Neoptera</taxon>
        <taxon>Endopterygota</taxon>
        <taxon>Coleoptera</taxon>
        <taxon>Polyphaga</taxon>
        <taxon>Cucujiformia</taxon>
        <taxon>Curculionidae</taxon>
        <taxon>Scolytinae</taxon>
        <taxon>Hypothenemus</taxon>
    </lineage>
</organism>
<evidence type="ECO:0000313" key="11">
    <source>
        <dbReference type="EMBL" id="KAL1517725.1"/>
    </source>
</evidence>
<dbReference type="PANTHER" id="PTHR21427">
    <property type="entry name" value="UBIQUINONE BIOSYNTHESIS PROTEIN COQ9, MITOCHONDRIAL"/>
    <property type="match status" value="1"/>
</dbReference>
<sequence>MLQCSKSYSQDLSSSKKYEDDIREKILAASLPYVLELGWSKECLSKGAQSVGYPGIAHGMFTKGAGDLVHYFNTSSNLKLVEFLKQLHNKHTEVQITPGEFVELAIQERLKMLVPYVHKWPQAIAIMSLPPNVPNALAALLTMVDDICYYAGDRSVDFNWYMRRLGVAGVYKATELYLIQDKSPEQKASWEFLKKRVEEAVQLHEILVKSDIASQGAKDVAKSAFSTVRFV</sequence>
<dbReference type="InterPro" id="IPR013718">
    <property type="entry name" value="COQ9_C"/>
</dbReference>
<accession>A0ABD1FEL1</accession>
<protein>
    <recommendedName>
        <fullName evidence="8">Ubiquinone biosynthesis protein</fullName>
    </recommendedName>
</protein>
<comment type="function">
    <text evidence="8">Membrane-associated protein that warps the membrane surface to access and bind aromatic isoprenes with high specificity, including ubiquinone (CoQ) isoprene intermediates and presents them directly to Coq7, therefore facilitating the Coq7-mediated hydroxylase step. Participates in the biosynthesis of coenzyme Q, also named ubiquinone, an essential lipid-soluble electron transporter for aerobic cellular respiration.</text>
</comment>
<dbReference type="NCBIfam" id="TIGR02396">
    <property type="entry name" value="diverge_rpsU"/>
    <property type="match status" value="1"/>
</dbReference>
<evidence type="ECO:0000259" key="10">
    <source>
        <dbReference type="Pfam" id="PF21392"/>
    </source>
</evidence>
<comment type="similarity">
    <text evidence="3 8">Belongs to the COQ9 family.</text>
</comment>
<name>A0ABD1FEL1_HYPHA</name>
<keyword evidence="5" id="KW-0809">Transit peptide</keyword>
<evidence type="ECO:0000256" key="2">
    <source>
        <dbReference type="ARBA" id="ARBA00004749"/>
    </source>
</evidence>
<dbReference type="GO" id="GO:0005739">
    <property type="term" value="C:mitochondrion"/>
    <property type="evidence" value="ECO:0007669"/>
    <property type="project" value="UniProtKB-SubCell"/>
</dbReference>
<dbReference type="PANTHER" id="PTHR21427:SF19">
    <property type="entry name" value="UBIQUINONE BIOSYNTHESIS PROTEIN COQ9, MITOCHONDRIAL"/>
    <property type="match status" value="1"/>
</dbReference>
<keyword evidence="12" id="KW-1185">Reference proteome</keyword>
<evidence type="ECO:0000256" key="5">
    <source>
        <dbReference type="ARBA" id="ARBA00022946"/>
    </source>
</evidence>
<evidence type="ECO:0000256" key="4">
    <source>
        <dbReference type="ARBA" id="ARBA00022688"/>
    </source>
</evidence>
<reference evidence="11 12" key="1">
    <citation type="submission" date="2024-05" db="EMBL/GenBank/DDBJ databases">
        <title>Genetic variation in Jamaican populations of the coffee berry borer (Hypothenemus hampei).</title>
        <authorList>
            <person name="Errbii M."/>
            <person name="Myrie A."/>
        </authorList>
    </citation>
    <scope>NUCLEOTIDE SEQUENCE [LARGE SCALE GENOMIC DNA]</scope>
    <source>
        <strain evidence="11">JA-Hopewell-2020-01-JO</strain>
        <tissue evidence="11">Whole body</tissue>
    </source>
</reference>
<keyword evidence="4 8" id="KW-0831">Ubiquinone biosynthesis</keyword>
<evidence type="ECO:0000256" key="6">
    <source>
        <dbReference type="ARBA" id="ARBA00023121"/>
    </source>
</evidence>
<dbReference type="EMBL" id="JBDJPC010000001">
    <property type="protein sequence ID" value="KAL1517725.1"/>
    <property type="molecule type" value="Genomic_DNA"/>
</dbReference>
<dbReference type="GO" id="GO:0006744">
    <property type="term" value="P:ubiquinone biosynthetic process"/>
    <property type="evidence" value="ECO:0007669"/>
    <property type="project" value="UniProtKB-UniRule"/>
</dbReference>
<comment type="subcellular location">
    <subcellularLocation>
        <location evidence="1 8">Mitochondrion</location>
    </subcellularLocation>
</comment>
<gene>
    <name evidence="11" type="ORF">ABEB36_001456</name>
</gene>
<evidence type="ECO:0000313" key="12">
    <source>
        <dbReference type="Proteomes" id="UP001566132"/>
    </source>
</evidence>
<dbReference type="AlphaFoldDB" id="A0ABD1FEL1"/>
<evidence type="ECO:0000256" key="8">
    <source>
        <dbReference type="RuleBase" id="RU366063"/>
    </source>
</evidence>
<feature type="domain" description="COQ9 C-terminal" evidence="9">
    <location>
        <begin position="133"/>
        <end position="203"/>
    </location>
</feature>
<proteinExistence type="inferred from homology"/>
<dbReference type="Pfam" id="PF21392">
    <property type="entry name" value="COQ9_N"/>
    <property type="match status" value="1"/>
</dbReference>
<evidence type="ECO:0000256" key="3">
    <source>
        <dbReference type="ARBA" id="ARBA00010766"/>
    </source>
</evidence>
<dbReference type="GO" id="GO:0008289">
    <property type="term" value="F:lipid binding"/>
    <property type="evidence" value="ECO:0007669"/>
    <property type="project" value="UniProtKB-UniRule"/>
</dbReference>
<dbReference type="FunFam" id="1.10.357.10:FF:000004">
    <property type="entry name" value="Ubiquinone biosynthesis protein COQ9, mitochondrial"/>
    <property type="match status" value="1"/>
</dbReference>
<evidence type="ECO:0000256" key="7">
    <source>
        <dbReference type="ARBA" id="ARBA00023128"/>
    </source>
</evidence>
<evidence type="ECO:0000259" key="9">
    <source>
        <dbReference type="Pfam" id="PF08511"/>
    </source>
</evidence>
<feature type="domain" description="Ubiquinone biosynthesis protein COQ9 HTH" evidence="10">
    <location>
        <begin position="19"/>
        <end position="49"/>
    </location>
</feature>